<dbReference type="AlphaFoldDB" id="A0A0D0BWY3"/>
<dbReference type="EMBL" id="KN834943">
    <property type="protein sequence ID" value="KIK49997.1"/>
    <property type="molecule type" value="Genomic_DNA"/>
</dbReference>
<proteinExistence type="predicted"/>
<evidence type="ECO:0000313" key="2">
    <source>
        <dbReference type="Proteomes" id="UP000053593"/>
    </source>
</evidence>
<reference evidence="1 2" key="1">
    <citation type="submission" date="2014-04" db="EMBL/GenBank/DDBJ databases">
        <title>Evolutionary Origins and Diversification of the Mycorrhizal Mutualists.</title>
        <authorList>
            <consortium name="DOE Joint Genome Institute"/>
            <consortium name="Mycorrhizal Genomics Consortium"/>
            <person name="Kohler A."/>
            <person name="Kuo A."/>
            <person name="Nagy L.G."/>
            <person name="Floudas D."/>
            <person name="Copeland A."/>
            <person name="Barry K.W."/>
            <person name="Cichocki N."/>
            <person name="Veneault-Fourrey C."/>
            <person name="LaButti K."/>
            <person name="Lindquist E.A."/>
            <person name="Lipzen A."/>
            <person name="Lundell T."/>
            <person name="Morin E."/>
            <person name="Murat C."/>
            <person name="Riley R."/>
            <person name="Ohm R."/>
            <person name="Sun H."/>
            <person name="Tunlid A."/>
            <person name="Henrissat B."/>
            <person name="Grigoriev I.V."/>
            <person name="Hibbett D.S."/>
            <person name="Martin F."/>
        </authorList>
    </citation>
    <scope>NUCLEOTIDE SEQUENCE [LARGE SCALE GENOMIC DNA]</scope>
    <source>
        <strain evidence="1 2">FD-317 M1</strain>
    </source>
</reference>
<name>A0A0D0BWY3_9AGAR</name>
<organism evidence="1 2">
    <name type="scientific">Collybiopsis luxurians FD-317 M1</name>
    <dbReference type="NCBI Taxonomy" id="944289"/>
    <lineage>
        <taxon>Eukaryota</taxon>
        <taxon>Fungi</taxon>
        <taxon>Dikarya</taxon>
        <taxon>Basidiomycota</taxon>
        <taxon>Agaricomycotina</taxon>
        <taxon>Agaricomycetes</taxon>
        <taxon>Agaricomycetidae</taxon>
        <taxon>Agaricales</taxon>
        <taxon>Marasmiineae</taxon>
        <taxon>Omphalotaceae</taxon>
        <taxon>Collybiopsis</taxon>
        <taxon>Collybiopsis luxurians</taxon>
    </lineage>
</organism>
<protein>
    <submittedName>
        <fullName evidence="1">Uncharacterized protein</fullName>
    </submittedName>
</protein>
<accession>A0A0D0BWY3</accession>
<dbReference type="HOGENOM" id="CLU_943514_0_0_1"/>
<gene>
    <name evidence="1" type="ORF">GYMLUDRAFT_253367</name>
</gene>
<evidence type="ECO:0000313" key="1">
    <source>
        <dbReference type="EMBL" id="KIK49997.1"/>
    </source>
</evidence>
<keyword evidence="2" id="KW-1185">Reference proteome</keyword>
<sequence length="295" mass="34335">MSAAQLSDVLQILLRPFPPFNFRTMPSTILNWRSTLALDHSIVTHWQTFSDIVAEDILSYSKAVMNEAANSNPRVAQTMSKLFYDELAHVALSFPNLHPVGSFTPSYLAGFLWERDTPSSPQSWLVANWITRVFMSKTPPIDPVLPSDLPNNSLISFWDSRDPNIIIQYARQVIPLALSKDARLAWACLARWEYGLETLTWNFKWIPPTLQVQYSARWLNLRDPEGCHIMNQHLLGAMRALVDEKFEYFALIVPYCERFPDNIWDLESVHWDLYQDDLRAIDDMYQDDYDDWYSH</sequence>
<dbReference type="Proteomes" id="UP000053593">
    <property type="component" value="Unassembled WGS sequence"/>
</dbReference>